<sequence length="557" mass="62342">MDLLLEQQDLTDGAVTTNHCQIPGNQVIASTVLVDDVIDVATTRAGIESRVEISNIFTGIHATGGVFGASKSFLLHYQPGRHTHEDTVYLNDGLGIPQPVTVVSPAEGFKHLGISQSTDDIWSKTLRPVWQQLKRDAANIIKCQLTAAQLQYVVNSVWIPRMQYRTQLGTSLKAAHQVDKLVRHVARNVLKLPYGTPREIFHDTTQGIGLTSFVDACNVSRVQLALRVHNSPHISAYHLLVESLEMYQVLAGLTGHPLEFLLEPPSHLQGWIHQTLRAAARLGVKASVEWTNPAQCVSERPNDRPIWGSVCVSTQQKILRFNVKYASKVRFIGDIADSSGLLLSRTDELARRGCWSRRQYLEFTDMEAAICRQCCIDGTRILHVPVGRTLHSLNHLQMTAVDVPPDGFFIVSQYVVRDTNLEFRGYELGQRVGDRITENELGLGMELDVQWWHERRPGSDVWTLRPEGRGTDGGNSTTQTFYKRTAASHYLERHIESWSSWYNGQINYSDLIQQKQFPVNWTRWTGHVVVVDDFGVRSGAASAIAGTTAIAERVIDP</sequence>
<dbReference type="AlphaFoldDB" id="A0A225UXB4"/>
<dbReference type="EMBL" id="NBNE01009699">
    <property type="protein sequence ID" value="OWY98145.1"/>
    <property type="molecule type" value="Genomic_DNA"/>
</dbReference>
<comment type="caution">
    <text evidence="1">The sequence shown here is derived from an EMBL/GenBank/DDBJ whole genome shotgun (WGS) entry which is preliminary data.</text>
</comment>
<accession>A0A225UXB4</accession>
<reference evidence="2" key="1">
    <citation type="submission" date="2017-03" db="EMBL/GenBank/DDBJ databases">
        <title>Phytopthora megakarya and P. palmivora, two closely related causual agents of cacao black pod achieved similar genome size and gene model numbers by different mechanisms.</title>
        <authorList>
            <person name="Ali S."/>
            <person name="Shao J."/>
            <person name="Larry D.J."/>
            <person name="Kronmiller B."/>
            <person name="Shen D."/>
            <person name="Strem M.D."/>
            <person name="Melnick R.L."/>
            <person name="Guiltinan M.J."/>
            <person name="Tyler B.M."/>
            <person name="Meinhardt L.W."/>
            <person name="Bailey B.A."/>
        </authorList>
    </citation>
    <scope>NUCLEOTIDE SEQUENCE [LARGE SCALE GENOMIC DNA]</scope>
    <source>
        <strain evidence="2">zdho120</strain>
    </source>
</reference>
<evidence type="ECO:0000313" key="2">
    <source>
        <dbReference type="Proteomes" id="UP000198211"/>
    </source>
</evidence>
<dbReference type="Proteomes" id="UP000198211">
    <property type="component" value="Unassembled WGS sequence"/>
</dbReference>
<dbReference type="OrthoDB" id="123906at2759"/>
<organism evidence="1 2">
    <name type="scientific">Phytophthora megakarya</name>
    <dbReference type="NCBI Taxonomy" id="4795"/>
    <lineage>
        <taxon>Eukaryota</taxon>
        <taxon>Sar</taxon>
        <taxon>Stramenopiles</taxon>
        <taxon>Oomycota</taxon>
        <taxon>Peronosporomycetes</taxon>
        <taxon>Peronosporales</taxon>
        <taxon>Peronosporaceae</taxon>
        <taxon>Phytophthora</taxon>
    </lineage>
</organism>
<gene>
    <name evidence="1" type="ORF">PHMEG_00031160</name>
</gene>
<evidence type="ECO:0000313" key="1">
    <source>
        <dbReference type="EMBL" id="OWY98145.1"/>
    </source>
</evidence>
<keyword evidence="2" id="KW-1185">Reference proteome</keyword>
<name>A0A225UXB4_9STRA</name>
<proteinExistence type="predicted"/>
<protein>
    <submittedName>
        <fullName evidence="1">Uncharacterized protein</fullName>
    </submittedName>
</protein>